<sequence>MHHGTYDLGLPLSPTLASHSLLELLQNSAEPLPLNNYYADLPASVDLYLALLEKPAPPPPEDLKPSDPDLIPHKQEPRFEGDMHTPKWVRGHGEKREGWCGLCKPGRWLVLKTSAYWYHKAFTHGISAATGAPFQGPLDKRRIDGKMDVWEGLCGNCNTWIRLFGRKKKGTAWFRHTYKCRSPAKVKDTPKLKRDRAHNVGMPRPHLSPIGLAGMYDQQRVQSTTPTTLSHGLAPAWYAAMADGDGIYPSIPQYMHPLQQHPHHHEPTIGLLKPP</sequence>
<dbReference type="InterPro" id="IPR028012">
    <property type="entry name" value="Rua1_C"/>
</dbReference>
<accession>A0A9W8UHP4</accession>
<name>A0A9W8UHP4_AKAMU</name>
<gene>
    <name evidence="2" type="ORF">LMH87_003102</name>
</gene>
<dbReference type="AlphaFoldDB" id="A0A9W8UHP4"/>
<evidence type="ECO:0000313" key="2">
    <source>
        <dbReference type="EMBL" id="KAJ4148641.1"/>
    </source>
</evidence>
<dbReference type="Proteomes" id="UP001144673">
    <property type="component" value="Chromosome 3"/>
</dbReference>
<dbReference type="Pfam" id="PF14616">
    <property type="entry name" value="Rua1_C"/>
    <property type="match status" value="1"/>
</dbReference>
<proteinExistence type="predicted"/>
<dbReference type="PANTHER" id="PTHR28125:SF3">
    <property type="entry name" value="TRANSCRIPTION REGULATOR RUA1 C-TERMINAL DOMAIN-CONTAINING PROTEIN"/>
    <property type="match status" value="1"/>
</dbReference>
<dbReference type="EMBL" id="JAJHUN010000010">
    <property type="protein sequence ID" value="KAJ4148641.1"/>
    <property type="molecule type" value="Genomic_DNA"/>
</dbReference>
<feature type="domain" description="Transcription regulator Rua1 C-terminal" evidence="1">
    <location>
        <begin position="82"/>
        <end position="180"/>
    </location>
</feature>
<protein>
    <recommendedName>
        <fullName evidence="1">Transcription regulator Rua1 C-terminal domain-containing protein</fullName>
    </recommendedName>
</protein>
<reference evidence="2" key="1">
    <citation type="journal article" date="2023" name="Access Microbiol">
        <title>De-novo genome assembly for Akanthomyces muscarius, a biocontrol agent of insect agricultural pests.</title>
        <authorList>
            <person name="Erdos Z."/>
            <person name="Studholme D.J."/>
            <person name="Raymond B."/>
            <person name="Sharma M."/>
        </authorList>
    </citation>
    <scope>NUCLEOTIDE SEQUENCE</scope>
    <source>
        <strain evidence="2">Ve6</strain>
    </source>
</reference>
<evidence type="ECO:0000259" key="1">
    <source>
        <dbReference type="Pfam" id="PF14616"/>
    </source>
</evidence>
<dbReference type="KEGG" id="amus:LMH87_003102"/>
<organism evidence="2 3">
    <name type="scientific">Akanthomyces muscarius</name>
    <name type="common">Entomopathogenic fungus</name>
    <name type="synonym">Lecanicillium muscarium</name>
    <dbReference type="NCBI Taxonomy" id="2231603"/>
    <lineage>
        <taxon>Eukaryota</taxon>
        <taxon>Fungi</taxon>
        <taxon>Dikarya</taxon>
        <taxon>Ascomycota</taxon>
        <taxon>Pezizomycotina</taxon>
        <taxon>Sordariomycetes</taxon>
        <taxon>Hypocreomycetidae</taxon>
        <taxon>Hypocreales</taxon>
        <taxon>Cordycipitaceae</taxon>
        <taxon>Akanthomyces</taxon>
    </lineage>
</organism>
<dbReference type="GeneID" id="80890261"/>
<dbReference type="RefSeq" id="XP_056051582.1">
    <property type="nucleotide sequence ID" value="XM_056194666.1"/>
</dbReference>
<keyword evidence="3" id="KW-1185">Reference proteome</keyword>
<dbReference type="PANTHER" id="PTHR28125">
    <property type="entry name" value="MEIOTIC EXPRESSION UP-REGULATED PROTEIN 26"/>
    <property type="match status" value="1"/>
</dbReference>
<evidence type="ECO:0000313" key="3">
    <source>
        <dbReference type="Proteomes" id="UP001144673"/>
    </source>
</evidence>
<comment type="caution">
    <text evidence="2">The sequence shown here is derived from an EMBL/GenBank/DDBJ whole genome shotgun (WGS) entry which is preliminary data.</text>
</comment>